<keyword evidence="1" id="KW-0732">Signal</keyword>
<accession>A0A549SQ21</accession>
<evidence type="ECO:0000259" key="2">
    <source>
        <dbReference type="Pfam" id="PF07987"/>
    </source>
</evidence>
<feature type="domain" description="YncI copper-binding" evidence="2">
    <location>
        <begin position="24"/>
        <end position="169"/>
    </location>
</feature>
<dbReference type="Pfam" id="PF04314">
    <property type="entry name" value="PCuAC"/>
    <property type="match status" value="1"/>
</dbReference>
<dbReference type="InterPro" id="IPR007410">
    <property type="entry name" value="LpqE-like"/>
</dbReference>
<dbReference type="PANTHER" id="PTHR36302">
    <property type="entry name" value="BLR7088 PROTEIN"/>
    <property type="match status" value="1"/>
</dbReference>
<dbReference type="EMBL" id="VJMG01000090">
    <property type="protein sequence ID" value="TRL31718.1"/>
    <property type="molecule type" value="Genomic_DNA"/>
</dbReference>
<feature type="chain" id="PRO_5022125225" evidence="1">
    <location>
        <begin position="24"/>
        <end position="353"/>
    </location>
</feature>
<dbReference type="CDD" id="cd08545">
    <property type="entry name" value="YcnI_like"/>
    <property type="match status" value="1"/>
</dbReference>
<evidence type="ECO:0000313" key="3">
    <source>
        <dbReference type="EMBL" id="TRL31718.1"/>
    </source>
</evidence>
<dbReference type="AlphaFoldDB" id="A0A549SQ21"/>
<dbReference type="RefSeq" id="WP_143127810.1">
    <property type="nucleotide sequence ID" value="NZ_VJMG01000090.1"/>
</dbReference>
<gene>
    <name evidence="3" type="ORF">FNA46_24230</name>
</gene>
<proteinExistence type="predicted"/>
<evidence type="ECO:0000313" key="4">
    <source>
        <dbReference type="Proteomes" id="UP000316801"/>
    </source>
</evidence>
<dbReference type="InterPro" id="IPR036182">
    <property type="entry name" value="PCuAC_sf"/>
</dbReference>
<dbReference type="Gene3D" id="2.60.40.1890">
    <property type="entry name" value="PCu(A)C copper chaperone"/>
    <property type="match status" value="1"/>
</dbReference>
<dbReference type="Gene3D" id="2.60.40.2230">
    <property type="entry name" value="Uncharacterised protein YcnI-like PF07987, DUF1775"/>
    <property type="match status" value="1"/>
</dbReference>
<protein>
    <submittedName>
        <fullName evidence="3">DUF1775 domain-containing protein</fullName>
    </submittedName>
</protein>
<sequence length="353" mass="36731">MTRTQFLTGAALATLCMTGAAEAHVTLANGPAKPDSYVVIQLQVPHGCAGKPTNEVRVTLPDGFYGAKPQPKAGWDLEIIKGDYAKPYDNHGTKETSGPLEIRWKNGSLPDDNYDVFVMQGKLAGVADGTALPFKTIQVCGGDTEKWDEVAAPGTDPHSLKDPAPLLKVSAGGEKPAGGGMDHSGMDHAGMDHAGMGHGDAGHGAMKDAVAAADGDVDMKPVTVGSLSIGHGYLKAMLPGQPVGGGYITVTNNGKEADRLVSAESARSGTVELHEMAMKGDVMVMRQLDKGIVIPAGETVELKPGGLHLMFMKVQQPFKQGETVPVTFTFEKAGKVDVVLPVAAAGPGGHQHN</sequence>
<dbReference type="PIRSF" id="PIRSF037139">
    <property type="entry name" value="UCP037139"/>
    <property type="match status" value="1"/>
</dbReference>
<keyword evidence="4" id="KW-1185">Reference proteome</keyword>
<reference evidence="3 4" key="1">
    <citation type="submission" date="2019-07" db="EMBL/GenBank/DDBJ databases">
        <title>Ln-dependent methylotrophs.</title>
        <authorList>
            <person name="Tani A."/>
        </authorList>
    </citation>
    <scope>NUCLEOTIDE SEQUENCE [LARGE SCALE GENOMIC DNA]</scope>
    <source>
        <strain evidence="3 4">SM12</strain>
    </source>
</reference>
<dbReference type="InterPro" id="IPR038507">
    <property type="entry name" value="YcnI-like_sf"/>
</dbReference>
<dbReference type="InterPro" id="IPR058248">
    <property type="entry name" value="Lxx211020-like"/>
</dbReference>
<dbReference type="Pfam" id="PF07987">
    <property type="entry name" value="DUF1775"/>
    <property type="match status" value="1"/>
</dbReference>
<dbReference type="PANTHER" id="PTHR36302:SF1">
    <property type="entry name" value="COPPER CHAPERONE PCU(A)C"/>
    <property type="match status" value="1"/>
</dbReference>
<dbReference type="InterPro" id="IPR021174">
    <property type="entry name" value="UCP037139"/>
</dbReference>
<evidence type="ECO:0000256" key="1">
    <source>
        <dbReference type="SAM" id="SignalP"/>
    </source>
</evidence>
<organism evidence="3 4">
    <name type="scientific">Rhizobium straminoryzae</name>
    <dbReference type="NCBI Taxonomy" id="1387186"/>
    <lineage>
        <taxon>Bacteria</taxon>
        <taxon>Pseudomonadati</taxon>
        <taxon>Pseudomonadota</taxon>
        <taxon>Alphaproteobacteria</taxon>
        <taxon>Hyphomicrobiales</taxon>
        <taxon>Rhizobiaceae</taxon>
        <taxon>Rhizobium/Agrobacterium group</taxon>
        <taxon>Rhizobium</taxon>
    </lineage>
</organism>
<dbReference type="Proteomes" id="UP000316801">
    <property type="component" value="Unassembled WGS sequence"/>
</dbReference>
<name>A0A549SQ21_9HYPH</name>
<feature type="signal peptide" evidence="1">
    <location>
        <begin position="1"/>
        <end position="23"/>
    </location>
</feature>
<dbReference type="SUPFAM" id="SSF110087">
    <property type="entry name" value="DR1885-like metal-binding protein"/>
    <property type="match status" value="1"/>
</dbReference>
<dbReference type="InterPro" id="IPR012533">
    <property type="entry name" value="YcnI-copper_dom"/>
</dbReference>
<comment type="caution">
    <text evidence="3">The sequence shown here is derived from an EMBL/GenBank/DDBJ whole genome shotgun (WGS) entry which is preliminary data.</text>
</comment>